<dbReference type="InterPro" id="IPR002035">
    <property type="entry name" value="VWF_A"/>
</dbReference>
<feature type="region of interest" description="Disordered" evidence="1">
    <location>
        <begin position="206"/>
        <end position="326"/>
    </location>
</feature>
<dbReference type="SUPFAM" id="SSF53300">
    <property type="entry name" value="vWA-like"/>
    <property type="match status" value="1"/>
</dbReference>
<dbReference type="EMBL" id="FOMJ01000001">
    <property type="protein sequence ID" value="SFC92666.1"/>
    <property type="molecule type" value="Genomic_DNA"/>
</dbReference>
<dbReference type="GO" id="GO:0009236">
    <property type="term" value="P:cobalamin biosynthetic process"/>
    <property type="evidence" value="ECO:0007669"/>
    <property type="project" value="InterPro"/>
</dbReference>
<evidence type="ECO:0000259" key="2">
    <source>
        <dbReference type="PROSITE" id="PS50234"/>
    </source>
</evidence>
<dbReference type="RefSeq" id="WP_093426806.1">
    <property type="nucleotide sequence ID" value="NZ_FOMJ01000001.1"/>
</dbReference>
<evidence type="ECO:0000256" key="1">
    <source>
        <dbReference type="SAM" id="MobiDB-lite"/>
    </source>
</evidence>
<dbReference type="PANTHER" id="PTHR41248:SF1">
    <property type="entry name" value="NORD PROTEIN"/>
    <property type="match status" value="1"/>
</dbReference>
<feature type="compositionally biased region" description="Low complexity" evidence="1">
    <location>
        <begin position="210"/>
        <end position="235"/>
    </location>
</feature>
<proteinExistence type="predicted"/>
<dbReference type="Pfam" id="PF00092">
    <property type="entry name" value="VWA"/>
    <property type="match status" value="1"/>
</dbReference>
<dbReference type="InterPro" id="IPR036465">
    <property type="entry name" value="vWFA_dom_sf"/>
</dbReference>
<dbReference type="InterPro" id="IPR006538">
    <property type="entry name" value="CobT"/>
</dbReference>
<feature type="compositionally biased region" description="Low complexity" evidence="1">
    <location>
        <begin position="296"/>
        <end position="306"/>
    </location>
</feature>
<dbReference type="STRING" id="1123397.SAMN05660831_00108"/>
<dbReference type="SMART" id="SM00327">
    <property type="entry name" value="VWA"/>
    <property type="match status" value="1"/>
</dbReference>
<reference evidence="3 4" key="1">
    <citation type="submission" date="2016-10" db="EMBL/GenBank/DDBJ databases">
        <authorList>
            <person name="de Groot N.N."/>
        </authorList>
    </citation>
    <scope>NUCLEOTIDE SEQUENCE [LARGE SCALE GENOMIC DNA]</scope>
    <source>
        <strain evidence="3 4">HL3</strain>
    </source>
</reference>
<dbReference type="Gene3D" id="3.40.50.410">
    <property type="entry name" value="von Willebrand factor, type A domain"/>
    <property type="match status" value="1"/>
</dbReference>
<sequence>MRSVFDAFPIVAAAMGEQRGVRITQDPGGAWTTGTTINVPPIKDEADPGLVRKAWGFLDHESAHVLLTDFPVYQQWARKVGASLINIVEDIRIEAALIGRYPGARRNLDHLCQCSVDDGSFEAPSADLPVSSLVLGHCLYRGRSRGLGQSALDGYAAEIERLLRQAAGDDLVDKLNEQIDRAPAAATTDEAGWIAFDIYRLLQDTEEQQDQPSGGDSSDAQSGQQAGEGEPGDASSESDEESDSSDGAGDSAGGSEEGTEEDAQEDTQGGSDGSSEEGNGSASASGDEPGQEEDAGNGAASGSGADSQDDDQGQADSSAGSGSGGEVSLDGLLQAIKEADPDAVDITAAVREALNAAKDGHDNMLPEMAEEGRYLAVPDWLSAELKADAKTATLGLRKRLQGLLEAQARTRKTHSRSGRRLDARRVHRLKVGDTRLFERKRSEQGVNTAISILVDASGSMADAVEGKFLSSGGPVQRINLACQGAWSVTEALKGAKGVSTGVIAFGSQAQELKPLGQDGKYRHGPFVLQGGSTWTDSGVMRAMRQLLPAREDRKILLVLTDGDPNDPWQARDAFRLARQSGVETLVLGIGELRLSLGADEEAILDDISQLPQTMLRMLERRLKAA</sequence>
<evidence type="ECO:0000313" key="4">
    <source>
        <dbReference type="Proteomes" id="UP000198611"/>
    </source>
</evidence>
<protein>
    <submittedName>
        <fullName evidence="3">Cobalamin biosynthesis protein CobT</fullName>
    </submittedName>
</protein>
<dbReference type="AlphaFoldDB" id="A0A1I1N5Q3"/>
<dbReference type="PROSITE" id="PS50234">
    <property type="entry name" value="VWFA"/>
    <property type="match status" value="1"/>
</dbReference>
<dbReference type="Pfam" id="PF06213">
    <property type="entry name" value="CobT"/>
    <property type="match status" value="1"/>
</dbReference>
<feature type="domain" description="VWFA" evidence="2">
    <location>
        <begin position="449"/>
        <end position="591"/>
    </location>
</feature>
<dbReference type="InterPro" id="IPR051928">
    <property type="entry name" value="NorD/CobT"/>
</dbReference>
<dbReference type="OrthoDB" id="6064888at2"/>
<feature type="compositionally biased region" description="Low complexity" evidence="1">
    <location>
        <begin position="276"/>
        <end position="288"/>
    </location>
</feature>
<organism evidence="3 4">
    <name type="scientific">Thiohalospira halophila DSM 15071</name>
    <dbReference type="NCBI Taxonomy" id="1123397"/>
    <lineage>
        <taxon>Bacteria</taxon>
        <taxon>Pseudomonadati</taxon>
        <taxon>Pseudomonadota</taxon>
        <taxon>Gammaproteobacteria</taxon>
        <taxon>Thiohalospirales</taxon>
        <taxon>Thiohalospiraceae</taxon>
        <taxon>Thiohalospira</taxon>
    </lineage>
</organism>
<accession>A0A1I1N5Q3</accession>
<keyword evidence="4" id="KW-1185">Reference proteome</keyword>
<dbReference type="Proteomes" id="UP000198611">
    <property type="component" value="Unassembled WGS sequence"/>
</dbReference>
<name>A0A1I1N5Q3_9GAMM</name>
<evidence type="ECO:0000313" key="3">
    <source>
        <dbReference type="EMBL" id="SFC92666.1"/>
    </source>
</evidence>
<gene>
    <name evidence="3" type="ORF">SAMN05660831_00108</name>
</gene>
<dbReference type="PANTHER" id="PTHR41248">
    <property type="entry name" value="NORD PROTEIN"/>
    <property type="match status" value="1"/>
</dbReference>